<dbReference type="PROSITE" id="PS51088">
    <property type="entry name" value="TEA_2"/>
    <property type="match status" value="1"/>
</dbReference>
<gene>
    <name evidence="10" type="ORF">PFLUV_G00102430</name>
</gene>
<dbReference type="OrthoDB" id="10006572at2759"/>
<organism evidence="10 11">
    <name type="scientific">Perca fluviatilis</name>
    <name type="common">European perch</name>
    <dbReference type="NCBI Taxonomy" id="8168"/>
    <lineage>
        <taxon>Eukaryota</taxon>
        <taxon>Metazoa</taxon>
        <taxon>Chordata</taxon>
        <taxon>Craniata</taxon>
        <taxon>Vertebrata</taxon>
        <taxon>Euteleostomi</taxon>
        <taxon>Actinopterygii</taxon>
        <taxon>Neopterygii</taxon>
        <taxon>Teleostei</taxon>
        <taxon>Neoteleostei</taxon>
        <taxon>Acanthomorphata</taxon>
        <taxon>Eupercaria</taxon>
        <taxon>Perciformes</taxon>
        <taxon>Percoidei</taxon>
        <taxon>Percidae</taxon>
        <taxon>Percinae</taxon>
        <taxon>Perca</taxon>
    </lineage>
</organism>
<evidence type="ECO:0000256" key="7">
    <source>
        <dbReference type="PROSITE-ProRule" id="PRU00505"/>
    </source>
</evidence>
<keyword evidence="4 6" id="KW-0804">Transcription</keyword>
<evidence type="ECO:0000256" key="3">
    <source>
        <dbReference type="ARBA" id="ARBA00023125"/>
    </source>
</evidence>
<feature type="region of interest" description="Disordered" evidence="8">
    <location>
        <begin position="1"/>
        <end position="38"/>
    </location>
</feature>
<dbReference type="Pfam" id="PF01285">
    <property type="entry name" value="TEA"/>
    <property type="match status" value="1"/>
</dbReference>
<dbReference type="InterPro" id="IPR038096">
    <property type="entry name" value="TEA/ATTS_sf"/>
</dbReference>
<dbReference type="SMART" id="SM00426">
    <property type="entry name" value="TEA"/>
    <property type="match status" value="1"/>
</dbReference>
<reference evidence="10 11" key="1">
    <citation type="submission" date="2019-06" db="EMBL/GenBank/DDBJ databases">
        <title>A chromosome-scale genome assembly of the European perch, Perca fluviatilis.</title>
        <authorList>
            <person name="Roques C."/>
            <person name="Zahm M."/>
            <person name="Cabau C."/>
            <person name="Klopp C."/>
            <person name="Bouchez O."/>
            <person name="Donnadieu C."/>
            <person name="Kuhl H."/>
            <person name="Gislard M."/>
            <person name="Guendouz S."/>
            <person name="Journot L."/>
            <person name="Haffray P."/>
            <person name="Bestin A."/>
            <person name="Morvezen R."/>
            <person name="Feron R."/>
            <person name="Wen M."/>
            <person name="Jouanno E."/>
            <person name="Herpin A."/>
            <person name="Schartl M."/>
            <person name="Postlethwait J."/>
            <person name="Schaerlinger B."/>
            <person name="Chardard D."/>
            <person name="Lecocq T."/>
            <person name="Poncet C."/>
            <person name="Jaffrelo L."/>
            <person name="Lampietro C."/>
            <person name="Guiguen Y."/>
        </authorList>
    </citation>
    <scope>NUCLEOTIDE SEQUENCE [LARGE SCALE GENOMIC DNA]</scope>
    <source>
        <tissue evidence="10">Blood</tissue>
    </source>
</reference>
<evidence type="ECO:0000256" key="5">
    <source>
        <dbReference type="ARBA" id="ARBA00023242"/>
    </source>
</evidence>
<dbReference type="InterPro" id="IPR050937">
    <property type="entry name" value="TEC1_TEAD_TF"/>
</dbReference>
<accession>A0A6A5ECZ7</accession>
<dbReference type="Gene3D" id="6.10.20.40">
    <property type="entry name" value="TEA/ATTS domain"/>
    <property type="match status" value="1"/>
</dbReference>
<keyword evidence="11" id="KW-1185">Reference proteome</keyword>
<evidence type="ECO:0000256" key="1">
    <source>
        <dbReference type="ARBA" id="ARBA00004123"/>
    </source>
</evidence>
<dbReference type="GO" id="GO:0035329">
    <property type="term" value="P:hippo signaling"/>
    <property type="evidence" value="ECO:0007669"/>
    <property type="project" value="InterPro"/>
</dbReference>
<protein>
    <recommendedName>
        <fullName evidence="9">TEA domain-containing protein</fullName>
    </recommendedName>
</protein>
<comment type="caution">
    <text evidence="10">The sequence shown here is derived from an EMBL/GenBank/DDBJ whole genome shotgun (WGS) entry which is preliminary data.</text>
</comment>
<dbReference type="PROSITE" id="PS00554">
    <property type="entry name" value="TEA_1"/>
    <property type="match status" value="1"/>
</dbReference>
<dbReference type="Pfam" id="PF17725">
    <property type="entry name" value="YBD"/>
    <property type="match status" value="1"/>
</dbReference>
<evidence type="ECO:0000256" key="4">
    <source>
        <dbReference type="ARBA" id="ARBA00023163"/>
    </source>
</evidence>
<dbReference type="PANTHER" id="PTHR11834:SF4">
    <property type="entry name" value="TRANSCRIPTIONAL ENHANCER FACTOR TEF-1"/>
    <property type="match status" value="1"/>
</dbReference>
<evidence type="ECO:0000256" key="6">
    <source>
        <dbReference type="PIRNR" id="PIRNR002603"/>
    </source>
</evidence>
<evidence type="ECO:0000313" key="11">
    <source>
        <dbReference type="Proteomes" id="UP000465112"/>
    </source>
</evidence>
<feature type="domain" description="TEA" evidence="9">
    <location>
        <begin position="29"/>
        <end position="105"/>
    </location>
</feature>
<feature type="compositionally biased region" description="Polar residues" evidence="8">
    <location>
        <begin position="1"/>
        <end position="10"/>
    </location>
</feature>
<dbReference type="EMBL" id="VHII01000008">
    <property type="protein sequence ID" value="KAF1387157.1"/>
    <property type="molecule type" value="Genomic_DNA"/>
</dbReference>
<dbReference type="PIRSF" id="PIRSF002603">
    <property type="entry name" value="TEF"/>
    <property type="match status" value="1"/>
</dbReference>
<dbReference type="InterPro" id="IPR016361">
    <property type="entry name" value="TEF_metazoa"/>
</dbReference>
<evidence type="ECO:0000259" key="9">
    <source>
        <dbReference type="PROSITE" id="PS51088"/>
    </source>
</evidence>
<feature type="DNA-binding region" description="TEA" evidence="7">
    <location>
        <begin position="29"/>
        <end position="105"/>
    </location>
</feature>
<dbReference type="Gene3D" id="2.70.50.80">
    <property type="match status" value="1"/>
</dbReference>
<dbReference type="GO" id="GO:0005634">
    <property type="term" value="C:nucleus"/>
    <property type="evidence" value="ECO:0007669"/>
    <property type="project" value="UniProtKB-SubCell"/>
</dbReference>
<dbReference type="GO" id="GO:0048568">
    <property type="term" value="P:embryonic organ development"/>
    <property type="evidence" value="ECO:0007669"/>
    <property type="project" value="TreeGrafter"/>
</dbReference>
<dbReference type="FunFam" id="2.70.50.80:FF:000001">
    <property type="entry name" value="Transcriptional enhancer factor TEF-1, putative"/>
    <property type="match status" value="1"/>
</dbReference>
<proteinExistence type="predicted"/>
<dbReference type="PRINTS" id="PR00065">
    <property type="entry name" value="TEADOMAIN"/>
</dbReference>
<dbReference type="PANTHER" id="PTHR11834">
    <property type="entry name" value="TRANSCRIPTIONAL ENHANCER FACTOR TEF RELATED"/>
    <property type="match status" value="1"/>
</dbReference>
<dbReference type="AlphaFoldDB" id="A0A6A5ECZ7"/>
<dbReference type="GO" id="GO:0000981">
    <property type="term" value="F:DNA-binding transcription factor activity, RNA polymerase II-specific"/>
    <property type="evidence" value="ECO:0007669"/>
    <property type="project" value="TreeGrafter"/>
</dbReference>
<name>A0A6A5ECZ7_PERFL</name>
<keyword evidence="3 6" id="KW-0238">DNA-binding</keyword>
<dbReference type="Proteomes" id="UP000465112">
    <property type="component" value="Chromosome 8"/>
</dbReference>
<dbReference type="GO" id="GO:0000978">
    <property type="term" value="F:RNA polymerase II cis-regulatory region sequence-specific DNA binding"/>
    <property type="evidence" value="ECO:0007669"/>
    <property type="project" value="TreeGrafter"/>
</dbReference>
<evidence type="ECO:0000256" key="2">
    <source>
        <dbReference type="ARBA" id="ARBA00023015"/>
    </source>
</evidence>
<dbReference type="InterPro" id="IPR000818">
    <property type="entry name" value="TEA/ATTS_dom"/>
</dbReference>
<evidence type="ECO:0000313" key="10">
    <source>
        <dbReference type="EMBL" id="KAF1387157.1"/>
    </source>
</evidence>
<feature type="compositionally biased region" description="Basic and acidic residues" evidence="8">
    <location>
        <begin position="15"/>
        <end position="29"/>
    </location>
</feature>
<dbReference type="InterPro" id="IPR041086">
    <property type="entry name" value="YBD"/>
</dbReference>
<keyword evidence="2 6" id="KW-0805">Transcription regulation</keyword>
<sequence>MERSSWSGSESPGDDMERLSDSGGDKTMDGDPEGVWSPDIEQSFQEALAIYPPCGRRKIILSDEGKMYGRNELIARYIKLRTGKTRTRKQVSSHIQVLARRKSREFQSKLKDQNAKEKAMQSISSMSSAQIVSATAIHSKLLPGIVRASFPSNAQLWQGMIPGGQSTSNTEDIKPFSQQAYSVQTAGTPTISGYEPPNAAQTHREPAWQGRSIGTTKLRLVEFASFLETQRDQEAYNKHLFVNISQSSPNYSDPLLECVDIRQIYDKFPEKKGGLKELFGKGPQNAFYLIKFWADLSYNVQDDPAAFYGVTSQYESSENMTITCSTKVCSFGKQVVEKVETEYARFENGRFIYRISRSPMCEYMINFIHKLKHLPEKYMMNSVLENFTILLVVSNRDTQETLLCMACVFEVSNSEHGAQHHIYRLIKE</sequence>
<comment type="subcellular location">
    <subcellularLocation>
        <location evidence="1 6">Nucleus</location>
    </subcellularLocation>
</comment>
<keyword evidence="5 6" id="KW-0539">Nucleus</keyword>
<evidence type="ECO:0000256" key="8">
    <source>
        <dbReference type="SAM" id="MobiDB-lite"/>
    </source>
</evidence>
<dbReference type="GO" id="GO:0005667">
    <property type="term" value="C:transcription regulator complex"/>
    <property type="evidence" value="ECO:0007669"/>
    <property type="project" value="TreeGrafter"/>
</dbReference>